<reference evidence="2 3" key="1">
    <citation type="submission" date="2014-01" db="EMBL/GenBank/DDBJ databases">
        <title>Isolation of Serratia multitudinisentens RB-25 from Ex-Landfill site.</title>
        <authorList>
            <person name="Robson E.H.J."/>
        </authorList>
    </citation>
    <scope>NUCLEOTIDE SEQUENCE [LARGE SCALE GENOMIC DNA]</scope>
    <source>
        <strain evidence="2 3">RB-25</strain>
    </source>
</reference>
<keyword evidence="3" id="KW-1185">Reference proteome</keyword>
<dbReference type="KEGG" id="sfo:Z042_07465"/>
<evidence type="ECO:0000313" key="2">
    <source>
        <dbReference type="EMBL" id="AHG22700.1"/>
    </source>
</evidence>
<dbReference type="Proteomes" id="UP000019030">
    <property type="component" value="Chromosome"/>
</dbReference>
<name>W0LL21_9GAMM</name>
<proteinExistence type="predicted"/>
<dbReference type="PATRIC" id="fig|1441930.4.peg.1487"/>
<dbReference type="OrthoDB" id="6624742at2"/>
<accession>W0LL21</accession>
<dbReference type="HOGENOM" id="CLU_927166_0_0_6"/>
<dbReference type="eggNOG" id="ENOG502Z87B">
    <property type="taxonomic scope" value="Bacteria"/>
</dbReference>
<feature type="region of interest" description="Disordered" evidence="1">
    <location>
        <begin position="196"/>
        <end position="228"/>
    </location>
</feature>
<dbReference type="EMBL" id="CP007044">
    <property type="protein sequence ID" value="AHG22700.1"/>
    <property type="molecule type" value="Genomic_DNA"/>
</dbReference>
<sequence length="300" mass="31464">MSQPESLRPASPVSPTGPAAPMTATVVPSVESELPDALPQDPAPTRPAEPAAPSASAPRAFLSALSRQGLYRGARYGVLTLWGVMVGLLCVRQQAQQQQLMELESALVARLPAGLTASVEVLHQQVTGLETRLQVLPGELVSRADWQTGIDAQQRDTRAALERVRSQLQQQAEVDATQAQSLRTLQGTLSDLETRVTASASATPAATPTTAPKTAVTSKTTTSPVAASTRQPAPFVLSGIETRGGQTFAVVAPPTGQGLAQLQLVAPGSSVQGWRLVGIEGHQARFLPPNSTQTRVLTPQ</sequence>
<evidence type="ECO:0000256" key="1">
    <source>
        <dbReference type="SAM" id="MobiDB-lite"/>
    </source>
</evidence>
<dbReference type="RefSeq" id="WP_024914252.1">
    <property type="nucleotide sequence ID" value="NZ_CP007044.2"/>
</dbReference>
<organism evidence="2 3">
    <name type="scientific">Chania multitudinisentens RB-25</name>
    <dbReference type="NCBI Taxonomy" id="1441930"/>
    <lineage>
        <taxon>Bacteria</taxon>
        <taxon>Pseudomonadati</taxon>
        <taxon>Pseudomonadota</taxon>
        <taxon>Gammaproteobacteria</taxon>
        <taxon>Enterobacterales</taxon>
        <taxon>Yersiniaceae</taxon>
        <taxon>Chania</taxon>
    </lineage>
</organism>
<dbReference type="STRING" id="1441930.Z042_07465"/>
<evidence type="ECO:0000313" key="3">
    <source>
        <dbReference type="Proteomes" id="UP000019030"/>
    </source>
</evidence>
<reference evidence="2 3" key="2">
    <citation type="submission" date="2015-03" db="EMBL/GenBank/DDBJ databases">
        <authorList>
            <person name="Chan K.-G."/>
        </authorList>
    </citation>
    <scope>NUCLEOTIDE SEQUENCE [LARGE SCALE GENOMIC DNA]</scope>
    <source>
        <strain evidence="2 3">RB-25</strain>
    </source>
</reference>
<protein>
    <submittedName>
        <fullName evidence="2">Uncharacterized protein</fullName>
    </submittedName>
</protein>
<feature type="compositionally biased region" description="Low complexity" evidence="1">
    <location>
        <begin position="197"/>
        <end position="228"/>
    </location>
</feature>
<feature type="region of interest" description="Disordered" evidence="1">
    <location>
        <begin position="1"/>
        <end position="56"/>
    </location>
</feature>
<gene>
    <name evidence="2" type="ORF">Z042_07465</name>
</gene>
<dbReference type="AlphaFoldDB" id="W0LL21"/>